<sequence length="72" mass="8566">MPFNLPLKDMTLQEKLAAMESIWEDLARTPDAIESPDWHQDILDERRRQVAEGRAHFIDWETAKTDIRKKLF</sequence>
<reference evidence="1" key="1">
    <citation type="submission" date="2022-10" db="EMBL/GenBank/DDBJ databases">
        <authorList>
            <person name="Koch H."/>
        </authorList>
    </citation>
    <scope>NUCLEOTIDE SEQUENCE</scope>
    <source>
        <strain evidence="1">DNF</strain>
    </source>
</reference>
<gene>
    <name evidence="1" type="ORF">DNFV4_00495</name>
</gene>
<evidence type="ECO:0000313" key="2">
    <source>
        <dbReference type="Proteomes" id="UP001179121"/>
    </source>
</evidence>
<organism evidence="1 2">
    <name type="scientific">Nitrospira tepida</name>
    <dbReference type="NCBI Taxonomy" id="2973512"/>
    <lineage>
        <taxon>Bacteria</taxon>
        <taxon>Pseudomonadati</taxon>
        <taxon>Nitrospirota</taxon>
        <taxon>Nitrospiria</taxon>
        <taxon>Nitrospirales</taxon>
        <taxon>Nitrospiraceae</taxon>
        <taxon>Nitrospira</taxon>
    </lineage>
</organism>
<dbReference type="KEGG" id="nti:DNFV4_00495"/>
<name>A0AA86MW18_9BACT</name>
<accession>A0AA86MW18</accession>
<proteinExistence type="predicted"/>
<dbReference type="AlphaFoldDB" id="A0AA86MW18"/>
<evidence type="ECO:0000313" key="1">
    <source>
        <dbReference type="EMBL" id="CAI4030071.1"/>
    </source>
</evidence>
<dbReference type="Pfam" id="PF09720">
    <property type="entry name" value="Unstab_antitox"/>
    <property type="match status" value="1"/>
</dbReference>
<dbReference type="Proteomes" id="UP001179121">
    <property type="component" value="Chromosome"/>
</dbReference>
<dbReference type="EMBL" id="OX365700">
    <property type="protein sequence ID" value="CAI4030071.1"/>
    <property type="molecule type" value="Genomic_DNA"/>
</dbReference>
<dbReference type="InterPro" id="IPR013406">
    <property type="entry name" value="CHP02574_addiction_mod"/>
</dbReference>
<keyword evidence="2" id="KW-1185">Reference proteome</keyword>
<protein>
    <submittedName>
        <fullName evidence="1">Acyl-protein synthetase</fullName>
    </submittedName>
</protein>